<evidence type="ECO:0000313" key="4">
    <source>
        <dbReference type="Proteomes" id="UP001178461"/>
    </source>
</evidence>
<evidence type="ECO:0000256" key="2">
    <source>
        <dbReference type="SAM" id="SignalP"/>
    </source>
</evidence>
<dbReference type="GO" id="GO:0016020">
    <property type="term" value="C:membrane"/>
    <property type="evidence" value="ECO:0007669"/>
    <property type="project" value="InterPro"/>
</dbReference>
<feature type="transmembrane region" description="Helical" evidence="1">
    <location>
        <begin position="32"/>
        <end position="57"/>
    </location>
</feature>
<dbReference type="Pfam" id="PF07213">
    <property type="entry name" value="DAP10"/>
    <property type="match status" value="1"/>
</dbReference>
<sequence length="81" mass="8751">MWGFTVCIFSLLAASAATGTTGHYEDCYHITTGIMIAIVAGDVALTLLFLIPVYYCIRPKGSKNSDSGEMHSYVNVIGMNK</sequence>
<evidence type="ECO:0000256" key="1">
    <source>
        <dbReference type="SAM" id="Phobius"/>
    </source>
</evidence>
<dbReference type="InterPro" id="IPR009861">
    <property type="entry name" value="HCST"/>
</dbReference>
<dbReference type="EMBL" id="OX395133">
    <property type="protein sequence ID" value="CAI5781345.1"/>
    <property type="molecule type" value="Genomic_DNA"/>
</dbReference>
<protein>
    <submittedName>
        <fullName evidence="3">Hematopoietic cell signal transducer-like</fullName>
    </submittedName>
</protein>
<keyword evidence="1" id="KW-0812">Transmembrane</keyword>
<proteinExistence type="predicted"/>
<dbReference type="Proteomes" id="UP001178461">
    <property type="component" value="Chromosome 8"/>
</dbReference>
<keyword evidence="1" id="KW-0472">Membrane</keyword>
<keyword evidence="2" id="KW-0732">Signal</keyword>
<feature type="chain" id="PRO_5041358704" evidence="2">
    <location>
        <begin position="23"/>
        <end position="81"/>
    </location>
</feature>
<dbReference type="GO" id="GO:0043548">
    <property type="term" value="F:phosphatidylinositol 3-kinase binding"/>
    <property type="evidence" value="ECO:0007669"/>
    <property type="project" value="InterPro"/>
</dbReference>
<gene>
    <name evidence="3" type="ORF">PODLI_1B010368</name>
</gene>
<organism evidence="3 4">
    <name type="scientific">Podarcis lilfordi</name>
    <name type="common">Lilford's wall lizard</name>
    <dbReference type="NCBI Taxonomy" id="74358"/>
    <lineage>
        <taxon>Eukaryota</taxon>
        <taxon>Metazoa</taxon>
        <taxon>Chordata</taxon>
        <taxon>Craniata</taxon>
        <taxon>Vertebrata</taxon>
        <taxon>Euteleostomi</taxon>
        <taxon>Lepidosauria</taxon>
        <taxon>Squamata</taxon>
        <taxon>Bifurcata</taxon>
        <taxon>Unidentata</taxon>
        <taxon>Episquamata</taxon>
        <taxon>Laterata</taxon>
        <taxon>Lacertibaenia</taxon>
        <taxon>Lacertidae</taxon>
        <taxon>Podarcis</taxon>
    </lineage>
</organism>
<reference evidence="3" key="1">
    <citation type="submission" date="2022-12" db="EMBL/GenBank/DDBJ databases">
        <authorList>
            <person name="Alioto T."/>
            <person name="Alioto T."/>
            <person name="Gomez Garrido J."/>
        </authorList>
    </citation>
    <scope>NUCLEOTIDE SEQUENCE</scope>
</reference>
<keyword evidence="4" id="KW-1185">Reference proteome</keyword>
<dbReference type="GO" id="GO:0050776">
    <property type="term" value="P:regulation of immune response"/>
    <property type="evidence" value="ECO:0007669"/>
    <property type="project" value="InterPro"/>
</dbReference>
<dbReference type="GO" id="GO:0051897">
    <property type="term" value="P:positive regulation of phosphatidylinositol 3-kinase/protein kinase B signal transduction"/>
    <property type="evidence" value="ECO:0007669"/>
    <property type="project" value="InterPro"/>
</dbReference>
<keyword evidence="1" id="KW-1133">Transmembrane helix</keyword>
<feature type="signal peptide" evidence="2">
    <location>
        <begin position="1"/>
        <end position="22"/>
    </location>
</feature>
<name>A0AA35PCZ4_9SAUR</name>
<evidence type="ECO:0000313" key="3">
    <source>
        <dbReference type="EMBL" id="CAI5781345.1"/>
    </source>
</evidence>
<dbReference type="AlphaFoldDB" id="A0AA35PCZ4"/>
<accession>A0AA35PCZ4</accession>
<dbReference type="GO" id="GO:0005102">
    <property type="term" value="F:signaling receptor binding"/>
    <property type="evidence" value="ECO:0007669"/>
    <property type="project" value="InterPro"/>
</dbReference>